<protein>
    <submittedName>
        <fullName evidence="1">Inside tape protein</fullName>
    </submittedName>
</protein>
<keyword evidence="2" id="KW-1185">Reference proteome</keyword>
<organismHost>
    <name type="scientific">Staphylococcus aureus</name>
    <dbReference type="NCBI Taxonomy" id="1280"/>
</organismHost>
<sequence length="130" mass="16153">MECYFNSYHYSSIECLQFYNDCLESNSRLFTRAMEWNYRYCNNSMEPFSYNHYNCFYDDNDNSYDDMDSYLDVLKYNLEYDNYNRYNDLEFVGHCNNYSIYHNYDYRNDNLERYLDVLTNVVEHYSYCGN</sequence>
<dbReference type="Proteomes" id="UP000201164">
    <property type="component" value="Segment"/>
</dbReference>
<name>A4ZFC3_BP80A</name>
<dbReference type="KEGG" id="vg:5246932"/>
<evidence type="ECO:0000313" key="1">
    <source>
        <dbReference type="EMBL" id="ABF71628.1"/>
    </source>
</evidence>
<organism evidence="1 2">
    <name type="scientific">Staphylococcus phage 80alpha</name>
    <dbReference type="NCBI Taxonomy" id="53369"/>
    <lineage>
        <taxon>Viruses</taxon>
        <taxon>Duplodnaviria</taxon>
        <taxon>Heunggongvirae</taxon>
        <taxon>Uroviricota</taxon>
        <taxon>Caudoviricetes</taxon>
        <taxon>Azeredovirinae</taxon>
        <taxon>Dubowvirus</taxon>
    </lineage>
</organism>
<dbReference type="EMBL" id="DQ517338">
    <property type="protein sequence ID" value="ABF71628.1"/>
    <property type="molecule type" value="Genomic_DNA"/>
</dbReference>
<dbReference type="RefSeq" id="YP_001285371.1">
    <property type="nucleotide sequence ID" value="NC_009526.1"/>
</dbReference>
<reference evidence="1 2" key="2">
    <citation type="journal article" date="2010" name="Virology">
        <title>The complete genomes of Staphylococcus aureus bacteriophages 80 and 80alpha--implications for the specificity of SaPI mobilization.</title>
        <authorList>
            <person name="Christie G.E."/>
            <person name="Matthews A.M."/>
            <person name="King D.G."/>
            <person name="Lane K.D."/>
            <person name="Olivarez N.P."/>
            <person name="Tallent S.M."/>
            <person name="Gill S.R."/>
            <person name="Novick R.P."/>
        </authorList>
    </citation>
    <scope>NUCLEOTIDE SEQUENCE [LARGE SCALE GENOMIC DNA]</scope>
</reference>
<dbReference type="GeneID" id="5246932"/>
<reference evidence="1 2" key="1">
    <citation type="journal article" date="2007" name="J. Bacteriol.">
        <title>Transducing particles of Staphylococcus aureus pathogenicity island SaPI1 are comprised of helper phage-encoded proteins.</title>
        <authorList>
            <person name="Tallent S.M."/>
            <person name="Langston T.B."/>
            <person name="Moran R.G."/>
            <person name="Christie G.E."/>
        </authorList>
    </citation>
    <scope>NUCLEOTIDE SEQUENCE [LARGE SCALE GENOMIC DNA]</scope>
</reference>
<accession>A4ZFC3</accession>
<proteinExistence type="predicted"/>
<evidence type="ECO:0000313" key="2">
    <source>
        <dbReference type="Proteomes" id="UP000201164"/>
    </source>
</evidence>